<dbReference type="AlphaFoldDB" id="A0AAV0ZSF1"/>
<dbReference type="Pfam" id="PF10536">
    <property type="entry name" value="PMD"/>
    <property type="match status" value="1"/>
</dbReference>
<sequence length="200" mass="23177">MNLYFSKFLFVDLNNFFQQEETTQFRLHSHCLEPPSAVIIPYLNLVGFGEVSQIHTKRVYSKLVVALLEWWRPETHTFHFSTGECTITLEDGCVLFDLCIDGDIVNGPTQVGRNVYMEHLGVEPSREDRNKNPVKITSLEGMLAYLKNRNPPTEEENILHSKIYILLLISCFLFPNKSKNLMHFYWILLVGNLEACNNYS</sequence>
<organism evidence="2 3">
    <name type="scientific">Vicia faba</name>
    <name type="common">Broad bean</name>
    <name type="synonym">Faba vulgaris</name>
    <dbReference type="NCBI Taxonomy" id="3906"/>
    <lineage>
        <taxon>Eukaryota</taxon>
        <taxon>Viridiplantae</taxon>
        <taxon>Streptophyta</taxon>
        <taxon>Embryophyta</taxon>
        <taxon>Tracheophyta</taxon>
        <taxon>Spermatophyta</taxon>
        <taxon>Magnoliopsida</taxon>
        <taxon>eudicotyledons</taxon>
        <taxon>Gunneridae</taxon>
        <taxon>Pentapetalae</taxon>
        <taxon>rosids</taxon>
        <taxon>fabids</taxon>
        <taxon>Fabales</taxon>
        <taxon>Fabaceae</taxon>
        <taxon>Papilionoideae</taxon>
        <taxon>50 kb inversion clade</taxon>
        <taxon>NPAAA clade</taxon>
        <taxon>Hologalegina</taxon>
        <taxon>IRL clade</taxon>
        <taxon>Fabeae</taxon>
        <taxon>Vicia</taxon>
    </lineage>
</organism>
<proteinExistence type="predicted"/>
<dbReference type="Proteomes" id="UP001157006">
    <property type="component" value="Chromosome 2"/>
</dbReference>
<reference evidence="2 3" key="1">
    <citation type="submission" date="2023-01" db="EMBL/GenBank/DDBJ databases">
        <authorList>
            <person name="Kreplak J."/>
        </authorList>
    </citation>
    <scope>NUCLEOTIDE SEQUENCE [LARGE SCALE GENOMIC DNA]</scope>
</reference>
<dbReference type="PANTHER" id="PTHR46033:SF8">
    <property type="entry name" value="PROTEIN MAINTENANCE OF MERISTEMS-LIKE"/>
    <property type="match status" value="1"/>
</dbReference>
<evidence type="ECO:0000259" key="1">
    <source>
        <dbReference type="Pfam" id="PF10536"/>
    </source>
</evidence>
<dbReference type="GO" id="GO:0010073">
    <property type="term" value="P:meristem maintenance"/>
    <property type="evidence" value="ECO:0007669"/>
    <property type="project" value="InterPro"/>
</dbReference>
<accession>A0AAV0ZSF1</accession>
<name>A0AAV0ZSF1_VICFA</name>
<evidence type="ECO:0000313" key="3">
    <source>
        <dbReference type="Proteomes" id="UP001157006"/>
    </source>
</evidence>
<evidence type="ECO:0000313" key="2">
    <source>
        <dbReference type="EMBL" id="CAI8599844.1"/>
    </source>
</evidence>
<dbReference type="InterPro" id="IPR044824">
    <property type="entry name" value="MAIN-like"/>
</dbReference>
<dbReference type="InterPro" id="IPR019557">
    <property type="entry name" value="AminoTfrase-like_pln_mobile"/>
</dbReference>
<feature type="domain" description="Aminotransferase-like plant mobile" evidence="1">
    <location>
        <begin position="47"/>
        <end position="199"/>
    </location>
</feature>
<gene>
    <name evidence="2" type="ORF">VFH_II193720</name>
</gene>
<keyword evidence="3" id="KW-1185">Reference proteome</keyword>
<dbReference type="PANTHER" id="PTHR46033">
    <property type="entry name" value="PROTEIN MAIN-LIKE 2"/>
    <property type="match status" value="1"/>
</dbReference>
<dbReference type="EMBL" id="OX451737">
    <property type="protein sequence ID" value="CAI8599844.1"/>
    <property type="molecule type" value="Genomic_DNA"/>
</dbReference>
<protein>
    <recommendedName>
        <fullName evidence="1">Aminotransferase-like plant mobile domain-containing protein</fullName>
    </recommendedName>
</protein>